<organism evidence="12 13">
    <name type="scientific">Fusarium longipes</name>
    <dbReference type="NCBI Taxonomy" id="694270"/>
    <lineage>
        <taxon>Eukaryota</taxon>
        <taxon>Fungi</taxon>
        <taxon>Dikarya</taxon>
        <taxon>Ascomycota</taxon>
        <taxon>Pezizomycotina</taxon>
        <taxon>Sordariomycetes</taxon>
        <taxon>Hypocreomycetidae</taxon>
        <taxon>Hypocreales</taxon>
        <taxon>Nectriaceae</taxon>
        <taxon>Fusarium</taxon>
    </lineage>
</organism>
<evidence type="ECO:0000256" key="1">
    <source>
        <dbReference type="ARBA" id="ARBA00012513"/>
    </source>
</evidence>
<dbReference type="GO" id="GO:0007165">
    <property type="term" value="P:signal transduction"/>
    <property type="evidence" value="ECO:0007669"/>
    <property type="project" value="TreeGrafter"/>
</dbReference>
<proteinExistence type="predicted"/>
<dbReference type="InterPro" id="IPR017441">
    <property type="entry name" value="Protein_kinase_ATP_BS"/>
</dbReference>
<evidence type="ECO:0000313" key="13">
    <source>
        <dbReference type="Proteomes" id="UP000266234"/>
    </source>
</evidence>
<dbReference type="GO" id="GO:0005524">
    <property type="term" value="F:ATP binding"/>
    <property type="evidence" value="ECO:0007669"/>
    <property type="project" value="UniProtKB-UniRule"/>
</dbReference>
<dbReference type="PANTHER" id="PTHR43895:SF152">
    <property type="entry name" value="SERINE_THREONINE-PROTEIN KINASE TOS3"/>
    <property type="match status" value="1"/>
</dbReference>
<dbReference type="EC" id="2.7.11.1" evidence="1"/>
<feature type="region of interest" description="Disordered" evidence="10">
    <location>
        <begin position="893"/>
        <end position="1005"/>
    </location>
</feature>
<feature type="compositionally biased region" description="Low complexity" evidence="10">
    <location>
        <begin position="389"/>
        <end position="400"/>
    </location>
</feature>
<feature type="compositionally biased region" description="Basic residues" evidence="10">
    <location>
        <begin position="104"/>
        <end position="118"/>
    </location>
</feature>
<dbReference type="SMART" id="SM00220">
    <property type="entry name" value="S_TKc"/>
    <property type="match status" value="1"/>
</dbReference>
<keyword evidence="6 9" id="KW-0067">ATP-binding</keyword>
<evidence type="ECO:0000313" key="12">
    <source>
        <dbReference type="EMBL" id="RGP70076.1"/>
    </source>
</evidence>
<feature type="region of interest" description="Disordered" evidence="10">
    <location>
        <begin position="1266"/>
        <end position="1345"/>
    </location>
</feature>
<feature type="compositionally biased region" description="Basic and acidic residues" evidence="10">
    <location>
        <begin position="897"/>
        <end position="909"/>
    </location>
</feature>
<evidence type="ECO:0000256" key="5">
    <source>
        <dbReference type="ARBA" id="ARBA00022777"/>
    </source>
</evidence>
<dbReference type="EMBL" id="PXOG01000175">
    <property type="protein sequence ID" value="RGP70076.1"/>
    <property type="molecule type" value="Genomic_DNA"/>
</dbReference>
<feature type="compositionally biased region" description="Basic and acidic residues" evidence="10">
    <location>
        <begin position="1060"/>
        <end position="1069"/>
    </location>
</feature>
<feature type="compositionally biased region" description="Basic residues" evidence="10">
    <location>
        <begin position="919"/>
        <end position="936"/>
    </location>
</feature>
<evidence type="ECO:0000256" key="2">
    <source>
        <dbReference type="ARBA" id="ARBA00022527"/>
    </source>
</evidence>
<feature type="compositionally biased region" description="Acidic residues" evidence="10">
    <location>
        <begin position="1278"/>
        <end position="1287"/>
    </location>
</feature>
<keyword evidence="5 12" id="KW-0418">Kinase</keyword>
<feature type="region of interest" description="Disordered" evidence="10">
    <location>
        <begin position="1060"/>
        <end position="1148"/>
    </location>
</feature>
<feature type="compositionally biased region" description="Low complexity" evidence="10">
    <location>
        <begin position="119"/>
        <end position="150"/>
    </location>
</feature>
<evidence type="ECO:0000256" key="9">
    <source>
        <dbReference type="PROSITE-ProRule" id="PRU10141"/>
    </source>
</evidence>
<feature type="compositionally biased region" description="Polar residues" evidence="10">
    <location>
        <begin position="942"/>
        <end position="959"/>
    </location>
</feature>
<dbReference type="Proteomes" id="UP000266234">
    <property type="component" value="Unassembled WGS sequence"/>
</dbReference>
<feature type="binding site" evidence="9">
    <location>
        <position position="251"/>
    </location>
    <ligand>
        <name>ATP</name>
        <dbReference type="ChEBI" id="CHEBI:30616"/>
    </ligand>
</feature>
<dbReference type="Gene3D" id="1.10.510.10">
    <property type="entry name" value="Transferase(Phosphotransferase) domain 1"/>
    <property type="match status" value="1"/>
</dbReference>
<evidence type="ECO:0000256" key="3">
    <source>
        <dbReference type="ARBA" id="ARBA00022679"/>
    </source>
</evidence>
<comment type="catalytic activity">
    <reaction evidence="7">
        <text>L-threonyl-[protein] + ATP = O-phospho-L-threonyl-[protein] + ADP + H(+)</text>
        <dbReference type="Rhea" id="RHEA:46608"/>
        <dbReference type="Rhea" id="RHEA-COMP:11060"/>
        <dbReference type="Rhea" id="RHEA-COMP:11605"/>
        <dbReference type="ChEBI" id="CHEBI:15378"/>
        <dbReference type="ChEBI" id="CHEBI:30013"/>
        <dbReference type="ChEBI" id="CHEBI:30616"/>
        <dbReference type="ChEBI" id="CHEBI:61977"/>
        <dbReference type="ChEBI" id="CHEBI:456216"/>
        <dbReference type="EC" id="2.7.11.1"/>
    </reaction>
</comment>
<feature type="region of interest" description="Disordered" evidence="10">
    <location>
        <begin position="797"/>
        <end position="840"/>
    </location>
</feature>
<feature type="region of interest" description="Disordered" evidence="10">
    <location>
        <begin position="98"/>
        <end position="189"/>
    </location>
</feature>
<evidence type="ECO:0000256" key="4">
    <source>
        <dbReference type="ARBA" id="ARBA00022741"/>
    </source>
</evidence>
<dbReference type="FunFam" id="1.10.510.10:FF:000614">
    <property type="entry name" value="Serine/threonine protein kinase, putative"/>
    <property type="match status" value="1"/>
</dbReference>
<feature type="compositionally biased region" description="Polar residues" evidence="10">
    <location>
        <begin position="818"/>
        <end position="835"/>
    </location>
</feature>
<dbReference type="SUPFAM" id="SSF56112">
    <property type="entry name" value="Protein kinase-like (PK-like)"/>
    <property type="match status" value="1"/>
</dbReference>
<dbReference type="GO" id="GO:0042149">
    <property type="term" value="P:cellular response to glucose starvation"/>
    <property type="evidence" value="ECO:0007669"/>
    <property type="project" value="UniProtKB-ARBA"/>
</dbReference>
<dbReference type="GO" id="GO:0001558">
    <property type="term" value="P:regulation of cell growth"/>
    <property type="evidence" value="ECO:0007669"/>
    <property type="project" value="UniProtKB-ARBA"/>
</dbReference>
<dbReference type="Pfam" id="PF00069">
    <property type="entry name" value="Pkinase"/>
    <property type="match status" value="2"/>
</dbReference>
<protein>
    <recommendedName>
        <fullName evidence="1">non-specific serine/threonine protein kinase</fullName>
        <ecNumber evidence="1">2.7.11.1</ecNumber>
    </recommendedName>
</protein>
<keyword evidence="13" id="KW-1185">Reference proteome</keyword>
<dbReference type="PANTHER" id="PTHR43895">
    <property type="entry name" value="CALCIUM/CALMODULIN-DEPENDENT PROTEIN KINASE KINASE-RELATED"/>
    <property type="match status" value="1"/>
</dbReference>
<evidence type="ECO:0000256" key="7">
    <source>
        <dbReference type="ARBA" id="ARBA00047899"/>
    </source>
</evidence>
<dbReference type="GO" id="GO:0004674">
    <property type="term" value="F:protein serine/threonine kinase activity"/>
    <property type="evidence" value="ECO:0007669"/>
    <property type="project" value="UniProtKB-KW"/>
</dbReference>
<dbReference type="PROSITE" id="PS50011">
    <property type="entry name" value="PROTEIN_KINASE_DOM"/>
    <property type="match status" value="1"/>
</dbReference>
<accession>A0A395SCC8</accession>
<dbReference type="InterPro" id="IPR000719">
    <property type="entry name" value="Prot_kinase_dom"/>
</dbReference>
<evidence type="ECO:0000256" key="6">
    <source>
        <dbReference type="ARBA" id="ARBA00022840"/>
    </source>
</evidence>
<dbReference type="FunFam" id="3.30.200.20:FF:000206">
    <property type="entry name" value="Serine/threonine-protein kinase Ssp1"/>
    <property type="match status" value="1"/>
</dbReference>
<feature type="region of interest" description="Disordered" evidence="10">
    <location>
        <begin position="374"/>
        <end position="439"/>
    </location>
</feature>
<comment type="catalytic activity">
    <reaction evidence="8">
        <text>L-seryl-[protein] + ATP = O-phospho-L-seryl-[protein] + ADP + H(+)</text>
        <dbReference type="Rhea" id="RHEA:17989"/>
        <dbReference type="Rhea" id="RHEA-COMP:9863"/>
        <dbReference type="Rhea" id="RHEA-COMP:11604"/>
        <dbReference type="ChEBI" id="CHEBI:15378"/>
        <dbReference type="ChEBI" id="CHEBI:29999"/>
        <dbReference type="ChEBI" id="CHEBI:30616"/>
        <dbReference type="ChEBI" id="CHEBI:83421"/>
        <dbReference type="ChEBI" id="CHEBI:456216"/>
        <dbReference type="EC" id="2.7.11.1"/>
    </reaction>
</comment>
<feature type="domain" description="Protein kinase" evidence="11">
    <location>
        <begin position="222"/>
        <end position="737"/>
    </location>
</feature>
<dbReference type="Gene3D" id="3.30.200.20">
    <property type="entry name" value="Phosphorylase Kinase, domain 1"/>
    <property type="match status" value="1"/>
</dbReference>
<evidence type="ECO:0000256" key="10">
    <source>
        <dbReference type="SAM" id="MobiDB-lite"/>
    </source>
</evidence>
<comment type="caution">
    <text evidence="12">The sequence shown here is derived from an EMBL/GenBank/DDBJ whole genome shotgun (WGS) entry which is preliminary data.</text>
</comment>
<evidence type="ECO:0000259" key="11">
    <source>
        <dbReference type="PROSITE" id="PS50011"/>
    </source>
</evidence>
<sequence length="1345" mass="149849">MGRSTDLNLSSLEPLVLARLHLNFPHQISPTSPLYLFDPDYSDSIFAAFYIRDNGTIDRSLFTSVVTSATQGPPLRVCDPLQHVEATTAATTISPIMDPSQYYHNHHHHNSHRHHHKSLSQQQSSASLSSTNRGTPPLHTHLPSSSSMPLRTANSTPMSSPGLFSPSASRQNLVTSVSENNTPPNYAQSPLLHPLQMHKVRETHKALIDSDTATGRKLINQYEVIEEIGRGMHGKVKLARNLETGENVAIKIIPRFSKKRRLGKVTAKSPQDKTKKEIAILKKIRHPNVVALLEVIDDPELKKIYMVLEHVELGEVVWRKKGLPHICLYERRRIEREMRGELPTPEEDRYEQLLEHRQAVKQMKRAKMAQNYPGQMNWSFENGGADEPSSSLGSQSRMSSMQDFAMSDGLPSRPTSRQTSREESRRHSRSRSIVSSTRAVEDPDEFINWEDDMETPIGLRSNPTSSTALDGTMYGPYVDEGFRGRSPSMADSIISHMSSLDFNPQQLDPFSDDFSYVPCFTFEQARSTFRDTVLGLEYLHYQGVVHRDIKPANLLWSKEHRVKISDFGVSYFGRPIRDGEFDDTVSESEAKDFDDDLELAKTVGTPAFFAPELCYTDLDTEQPKVSEQIDVWSLGVTLYCLIYARIPFLAEDEFQMFRKIATEEVHIPKRRLMPVHPSTSPAATSLYKRQNTHPYRDDNDLVYEEVDNLLIDLLRQMLTKNPERRIRLRDIKRHPWVVQDMANPIGWLDDTDPARPSSGRRIQVDEREMSSAVVPLTFLERARSVVKKAVGKVMHPLVERSDSKTRRRANSSAASSAGDSVSMYNNGPPTPQQQYRDNRRKSLRPDDYFANAMRDASAPEHPLSVSTTVSPQPESVIYDPLATVLPETGVYRGHAHAHSESESHREPEKSTSAASLWPFHRHAHSQGHSKATHHFPHFGSTVPISQTTPTTPSFVSQTDSQDDSGAETIRKTRDMGPMDSMDESSRSKSVDRGLFSSSDKRAEARVGVNTTVAPGNLQPPRHGRQPVKSVDLGKISHQRRLEACLFSSPLAAAAAGHRYSHSESTHTTDAHAVTKTRPRSLQRMDSAPITRTSPPRHSEEAYMRRCDRPQSEHISFSCPPSPIEEEWDRDEPLPRAETMPTTKSSSIDSMEALATPSTSPSVTSPVSALPSTASTSERMLAFQSDPSLPALLSGASSVSADMEAELLCKPGIVSAHPQLLETTDSLTPPAFDKEPDGFPINQVYGNHSAMDSGSLALHLDGGARDSITSTPVARPVEDESDDDDGSDDGILLMAKSKKKPVQNTQRPAAFNPKRRDTNISIASTETAKKVPTSAYGDEGTSPYEP</sequence>
<dbReference type="STRING" id="694270.A0A395SCC8"/>
<name>A0A395SCC8_9HYPO</name>
<dbReference type="InterPro" id="IPR011009">
    <property type="entry name" value="Kinase-like_dom_sf"/>
</dbReference>
<feature type="compositionally biased region" description="Basic and acidic residues" evidence="10">
    <location>
        <begin position="1096"/>
        <end position="1111"/>
    </location>
</feature>
<dbReference type="PROSITE" id="PS00107">
    <property type="entry name" value="PROTEIN_KINASE_ATP"/>
    <property type="match status" value="1"/>
</dbReference>
<dbReference type="OrthoDB" id="68483at2759"/>
<feature type="compositionally biased region" description="Polar residues" evidence="10">
    <location>
        <begin position="1139"/>
        <end position="1148"/>
    </location>
</feature>
<keyword evidence="4 9" id="KW-0547">Nucleotide-binding</keyword>
<feature type="compositionally biased region" description="Polar residues" evidence="10">
    <location>
        <begin position="166"/>
        <end position="188"/>
    </location>
</feature>
<keyword evidence="3" id="KW-0808">Transferase</keyword>
<keyword evidence="2" id="KW-0723">Serine/threonine-protein kinase</keyword>
<reference evidence="12 13" key="1">
    <citation type="journal article" date="2018" name="PLoS Pathog.">
        <title>Evolution of structural diversity of trichothecenes, a family of toxins produced by plant pathogenic and entomopathogenic fungi.</title>
        <authorList>
            <person name="Proctor R.H."/>
            <person name="McCormick S.P."/>
            <person name="Kim H.S."/>
            <person name="Cardoza R.E."/>
            <person name="Stanley A.M."/>
            <person name="Lindo L."/>
            <person name="Kelly A."/>
            <person name="Brown D.W."/>
            <person name="Lee T."/>
            <person name="Vaughan M.M."/>
            <person name="Alexander N.J."/>
            <person name="Busman M."/>
            <person name="Gutierrez S."/>
        </authorList>
    </citation>
    <scope>NUCLEOTIDE SEQUENCE [LARGE SCALE GENOMIC DNA]</scope>
    <source>
        <strain evidence="12 13">NRRL 20695</strain>
    </source>
</reference>
<evidence type="ECO:0000256" key="8">
    <source>
        <dbReference type="ARBA" id="ARBA00048679"/>
    </source>
</evidence>
<dbReference type="CDD" id="cd14008">
    <property type="entry name" value="STKc_LKB1_CaMKK"/>
    <property type="match status" value="1"/>
</dbReference>
<gene>
    <name evidence="12" type="ORF">FLONG3_7579</name>
</gene>